<feature type="transmembrane region" description="Helical" evidence="8">
    <location>
        <begin position="114"/>
        <end position="134"/>
    </location>
</feature>
<comment type="subcellular location">
    <subcellularLocation>
        <location evidence="1 8">Cell membrane</location>
        <topology evidence="1 8">Multi-pass membrane protein</topology>
    </subcellularLocation>
</comment>
<feature type="transmembrane region" description="Helical" evidence="8">
    <location>
        <begin position="83"/>
        <end position="102"/>
    </location>
</feature>
<feature type="transmembrane region" description="Helical" evidence="8">
    <location>
        <begin position="12"/>
        <end position="34"/>
    </location>
</feature>
<comment type="similarity">
    <text evidence="2 8">Belongs to the 4-toluene sulfonate uptake permease (TSUP) (TC 2.A.102) family.</text>
</comment>
<feature type="transmembrane region" description="Helical" evidence="8">
    <location>
        <begin position="213"/>
        <end position="232"/>
    </location>
</feature>
<keyword evidence="7 8" id="KW-0472">Membrane</keyword>
<dbReference type="Pfam" id="PF01925">
    <property type="entry name" value="TauE"/>
    <property type="match status" value="1"/>
</dbReference>
<sequence>MAESFLRLLYASWLPAASFFAGVLNSIAGGGSFLSLPALFAGSAAIGIGAVMVQATNTVALWPGQLTGLIAFRKELREYGWELLPLGTAAGIGGWIGGFLLLRTGNHMFRQLLPWLLLFAAVMFVLSFPLGRWLQTLSGGKRHNKLLIVGMVVVSVYVGYFGAGGGFLVMALFGICGVHDIHEMNALKVLTAAVSIGIPAVSFILAGKVEWRFCLVMAILAALGGYVGAHYSRLINQAIMRRTVAAIGFMTAAYFFVQNYAAHPVR</sequence>
<evidence type="ECO:0000256" key="4">
    <source>
        <dbReference type="ARBA" id="ARBA00022475"/>
    </source>
</evidence>
<evidence type="ECO:0000256" key="2">
    <source>
        <dbReference type="ARBA" id="ARBA00009142"/>
    </source>
</evidence>
<proteinExistence type="inferred from homology"/>
<dbReference type="InterPro" id="IPR052017">
    <property type="entry name" value="TSUP"/>
</dbReference>
<organism evidence="9">
    <name type="scientific">Telmatobacter sp. DSM 110680</name>
    <dbReference type="NCBI Taxonomy" id="3036704"/>
    <lineage>
        <taxon>Bacteria</taxon>
        <taxon>Pseudomonadati</taxon>
        <taxon>Acidobacteriota</taxon>
        <taxon>Terriglobia</taxon>
        <taxon>Terriglobales</taxon>
        <taxon>Acidobacteriaceae</taxon>
        <taxon>Telmatobacter</taxon>
    </lineage>
</organism>
<protein>
    <recommendedName>
        <fullName evidence="8">Probable membrane transporter protein</fullName>
    </recommendedName>
</protein>
<feature type="transmembrane region" description="Helical" evidence="8">
    <location>
        <begin position="238"/>
        <end position="257"/>
    </location>
</feature>
<evidence type="ECO:0000256" key="6">
    <source>
        <dbReference type="ARBA" id="ARBA00022989"/>
    </source>
</evidence>
<name>A0AAU7DJN5_9BACT</name>
<evidence type="ECO:0000256" key="8">
    <source>
        <dbReference type="RuleBase" id="RU363041"/>
    </source>
</evidence>
<feature type="transmembrane region" description="Helical" evidence="8">
    <location>
        <begin position="40"/>
        <end position="62"/>
    </location>
</feature>
<feature type="transmembrane region" description="Helical" evidence="8">
    <location>
        <begin position="187"/>
        <end position="206"/>
    </location>
</feature>
<keyword evidence="6 8" id="KW-1133">Transmembrane helix</keyword>
<accession>A0AAU7DJN5</accession>
<reference evidence="9" key="1">
    <citation type="submission" date="2023-03" db="EMBL/GenBank/DDBJ databases">
        <title>Edaphobacter sp.</title>
        <authorList>
            <person name="Huber K.J."/>
            <person name="Papendorf J."/>
            <person name="Pilke C."/>
            <person name="Bunk B."/>
            <person name="Sproeer C."/>
            <person name="Pester M."/>
        </authorList>
    </citation>
    <scope>NUCLEOTIDE SEQUENCE</scope>
    <source>
        <strain evidence="9">DSM 110680</strain>
    </source>
</reference>
<keyword evidence="5 8" id="KW-0812">Transmembrane</keyword>
<dbReference type="RefSeq" id="WP_348262528.1">
    <property type="nucleotide sequence ID" value="NZ_CP121196.1"/>
</dbReference>
<evidence type="ECO:0000313" key="9">
    <source>
        <dbReference type="EMBL" id="XBH17297.1"/>
    </source>
</evidence>
<dbReference type="EMBL" id="CP121196">
    <property type="protein sequence ID" value="XBH17297.1"/>
    <property type="molecule type" value="Genomic_DNA"/>
</dbReference>
<keyword evidence="3" id="KW-0813">Transport</keyword>
<gene>
    <name evidence="9" type="ORF">P8935_22365</name>
</gene>
<dbReference type="InterPro" id="IPR002781">
    <property type="entry name" value="TM_pro_TauE-like"/>
</dbReference>
<evidence type="ECO:0000256" key="1">
    <source>
        <dbReference type="ARBA" id="ARBA00004651"/>
    </source>
</evidence>
<dbReference type="PANTHER" id="PTHR30269">
    <property type="entry name" value="TRANSMEMBRANE PROTEIN YFCA"/>
    <property type="match status" value="1"/>
</dbReference>
<feature type="transmembrane region" description="Helical" evidence="8">
    <location>
        <begin position="146"/>
        <end position="175"/>
    </location>
</feature>
<evidence type="ECO:0000256" key="5">
    <source>
        <dbReference type="ARBA" id="ARBA00022692"/>
    </source>
</evidence>
<evidence type="ECO:0000256" key="7">
    <source>
        <dbReference type="ARBA" id="ARBA00023136"/>
    </source>
</evidence>
<dbReference type="PANTHER" id="PTHR30269:SF0">
    <property type="entry name" value="MEMBRANE TRANSPORTER PROTEIN YFCA-RELATED"/>
    <property type="match status" value="1"/>
</dbReference>
<dbReference type="AlphaFoldDB" id="A0AAU7DJN5"/>
<evidence type="ECO:0000256" key="3">
    <source>
        <dbReference type="ARBA" id="ARBA00022448"/>
    </source>
</evidence>
<dbReference type="GO" id="GO:0005886">
    <property type="term" value="C:plasma membrane"/>
    <property type="evidence" value="ECO:0007669"/>
    <property type="project" value="UniProtKB-SubCell"/>
</dbReference>
<keyword evidence="4 8" id="KW-1003">Cell membrane</keyword>